<dbReference type="PANTHER" id="PTHR47129">
    <property type="entry name" value="QUINONE OXIDOREDUCTASE 2"/>
    <property type="match status" value="1"/>
</dbReference>
<dbReference type="InterPro" id="IPR008030">
    <property type="entry name" value="NmrA-like"/>
</dbReference>
<dbReference type="RefSeq" id="WP_209849148.1">
    <property type="nucleotide sequence ID" value="NZ_CBCRVE010000008.1"/>
</dbReference>
<keyword evidence="3" id="KW-1185">Reference proteome</keyword>
<dbReference type="PANTHER" id="PTHR47129:SF1">
    <property type="entry name" value="NMRA-LIKE DOMAIN-CONTAINING PROTEIN"/>
    <property type="match status" value="1"/>
</dbReference>
<sequence>MSIVITGATGALGGLVVDHLLNKNVPASEIVVSVRNVEKGAELASRGIEVRHGDYDDAASLEKSFAGASKLFLVSSPLMDDTVRVRQHATAIEAARNAGVGHIVYTSFAFAEKSTIGLQEVHLATEHMIRTTGIPYTILRNPLYTHIFVNEGLLPAVERGEMITSAGNGKLNVATRNDLALAAATVLAQDGHENKVYNLTAPTAWSFDELAQILSEVSGKKVVHRSTSEAEVVEDLKKAGVAEPLIGFQVYGLYRSVANGELEDTTNDLKNLIGDSITPLKQSVQELFNR</sequence>
<evidence type="ECO:0000259" key="1">
    <source>
        <dbReference type="Pfam" id="PF05368"/>
    </source>
</evidence>
<evidence type="ECO:0000313" key="3">
    <source>
        <dbReference type="Proteomes" id="UP001519273"/>
    </source>
</evidence>
<dbReference type="CDD" id="cd05269">
    <property type="entry name" value="TMR_SDR_a"/>
    <property type="match status" value="1"/>
</dbReference>
<organism evidence="2 3">
    <name type="scientific">Paenibacillus sediminis</name>
    <dbReference type="NCBI Taxonomy" id="664909"/>
    <lineage>
        <taxon>Bacteria</taxon>
        <taxon>Bacillati</taxon>
        <taxon>Bacillota</taxon>
        <taxon>Bacilli</taxon>
        <taxon>Bacillales</taxon>
        <taxon>Paenibacillaceae</taxon>
        <taxon>Paenibacillus</taxon>
    </lineage>
</organism>
<dbReference type="InterPro" id="IPR052718">
    <property type="entry name" value="NmrA-type_oxidoreductase"/>
</dbReference>
<dbReference type="Proteomes" id="UP001519273">
    <property type="component" value="Unassembled WGS sequence"/>
</dbReference>
<gene>
    <name evidence="2" type="ORF">J2Z20_002084</name>
</gene>
<protein>
    <submittedName>
        <fullName evidence="2">NAD(P)H dehydrogenase (Quinone)</fullName>
        <ecNumber evidence="2">1.6.5.2</ecNumber>
    </submittedName>
</protein>
<dbReference type="GO" id="GO:0003955">
    <property type="term" value="F:NAD(P)H dehydrogenase (quinone) activity"/>
    <property type="evidence" value="ECO:0007669"/>
    <property type="project" value="UniProtKB-EC"/>
</dbReference>
<keyword evidence="2" id="KW-0560">Oxidoreductase</keyword>
<dbReference type="SUPFAM" id="SSF51735">
    <property type="entry name" value="NAD(P)-binding Rossmann-fold domains"/>
    <property type="match status" value="1"/>
</dbReference>
<evidence type="ECO:0000313" key="2">
    <source>
        <dbReference type="EMBL" id="MBP1937191.1"/>
    </source>
</evidence>
<accession>A0ABS4H412</accession>
<feature type="domain" description="NmrA-like" evidence="1">
    <location>
        <begin position="3"/>
        <end position="245"/>
    </location>
</feature>
<dbReference type="EC" id="1.6.5.2" evidence="2"/>
<name>A0ABS4H412_9BACL</name>
<comment type="caution">
    <text evidence="2">The sequence shown here is derived from an EMBL/GenBank/DDBJ whole genome shotgun (WGS) entry which is preliminary data.</text>
</comment>
<reference evidence="2 3" key="1">
    <citation type="submission" date="2021-03" db="EMBL/GenBank/DDBJ databases">
        <title>Genomic Encyclopedia of Type Strains, Phase IV (KMG-IV): sequencing the most valuable type-strain genomes for metagenomic binning, comparative biology and taxonomic classification.</title>
        <authorList>
            <person name="Goeker M."/>
        </authorList>
    </citation>
    <scope>NUCLEOTIDE SEQUENCE [LARGE SCALE GENOMIC DNA]</scope>
    <source>
        <strain evidence="2 3">DSM 23491</strain>
    </source>
</reference>
<dbReference type="InterPro" id="IPR036291">
    <property type="entry name" value="NAD(P)-bd_dom_sf"/>
</dbReference>
<dbReference type="Gene3D" id="3.90.25.10">
    <property type="entry name" value="UDP-galactose 4-epimerase, domain 1"/>
    <property type="match status" value="1"/>
</dbReference>
<dbReference type="Gene3D" id="3.40.50.720">
    <property type="entry name" value="NAD(P)-binding Rossmann-like Domain"/>
    <property type="match status" value="1"/>
</dbReference>
<dbReference type="Pfam" id="PF05368">
    <property type="entry name" value="NmrA"/>
    <property type="match status" value="1"/>
</dbReference>
<proteinExistence type="predicted"/>
<dbReference type="EMBL" id="JAGGKP010000004">
    <property type="protein sequence ID" value="MBP1937191.1"/>
    <property type="molecule type" value="Genomic_DNA"/>
</dbReference>